<accession>A0A848AVP4</accession>
<dbReference type="SUPFAM" id="SSF54523">
    <property type="entry name" value="Pili subunits"/>
    <property type="match status" value="1"/>
</dbReference>
<comment type="caution">
    <text evidence="2">The sequence shown here is derived from an EMBL/GenBank/DDBJ whole genome shotgun (WGS) entry which is preliminary data.</text>
</comment>
<dbReference type="InterPro" id="IPR012902">
    <property type="entry name" value="N_methyl_site"/>
</dbReference>
<keyword evidence="1" id="KW-0472">Membrane</keyword>
<gene>
    <name evidence="2" type="ORF">HF882_01690</name>
</gene>
<dbReference type="Proteomes" id="UP000576225">
    <property type="component" value="Unassembled WGS sequence"/>
</dbReference>
<evidence type="ECO:0000313" key="2">
    <source>
        <dbReference type="EMBL" id="NMD85289.1"/>
    </source>
</evidence>
<evidence type="ECO:0000313" key="3">
    <source>
        <dbReference type="Proteomes" id="UP000576225"/>
    </source>
</evidence>
<dbReference type="AlphaFoldDB" id="A0A848AVP4"/>
<dbReference type="EMBL" id="JABAEW010000002">
    <property type="protein sequence ID" value="NMD85289.1"/>
    <property type="molecule type" value="Genomic_DNA"/>
</dbReference>
<keyword evidence="1" id="KW-0812">Transmembrane</keyword>
<dbReference type="Gene3D" id="3.30.700.10">
    <property type="entry name" value="Glycoprotein, Type 4 Pilin"/>
    <property type="match status" value="1"/>
</dbReference>
<reference evidence="2 3" key="1">
    <citation type="submission" date="2020-04" db="EMBL/GenBank/DDBJ databases">
        <authorList>
            <person name="Hitch T.C.A."/>
            <person name="Wylensek D."/>
            <person name="Clavel T."/>
        </authorList>
    </citation>
    <scope>NUCLEOTIDE SEQUENCE [LARGE SCALE GENOMIC DNA]</scope>
    <source>
        <strain evidence="2 3">COR2-253-APC-1A</strain>
    </source>
</reference>
<evidence type="ECO:0000256" key="1">
    <source>
        <dbReference type="SAM" id="Phobius"/>
    </source>
</evidence>
<dbReference type="NCBIfam" id="TIGR02532">
    <property type="entry name" value="IV_pilin_GFxxxE"/>
    <property type="match status" value="1"/>
</dbReference>
<sequence length="257" mass="28901">MEQVKITAFEMMKVKKSFTLIELLVVIAIIAILAGMLLPALNKARNKAQSTTCLNNQNQLMKGHLLYASDFDGYIFFRDPHTHWPSVLGKNGLKYVTKENVYSCPAYKGAPDSELNLEWNTYGLYKGDNGSGFGGDNYWNHKTDGPGNGPFVPFIGNFVASRKDFIGYALRRMKQPSQLAMLADTVMLSNARWTQVLQWEPTDHSNGAIHVRHDQRANIAFADGHVTPQTAVQLKELPFHIWRTIQGESMKILWGGK</sequence>
<keyword evidence="1" id="KW-1133">Transmembrane helix</keyword>
<organism evidence="2 3">
    <name type="scientific">Victivallis vadensis</name>
    <dbReference type="NCBI Taxonomy" id="172901"/>
    <lineage>
        <taxon>Bacteria</taxon>
        <taxon>Pseudomonadati</taxon>
        <taxon>Lentisphaerota</taxon>
        <taxon>Lentisphaeria</taxon>
        <taxon>Victivallales</taxon>
        <taxon>Victivallaceae</taxon>
        <taxon>Victivallis</taxon>
    </lineage>
</organism>
<dbReference type="Pfam" id="PF07963">
    <property type="entry name" value="N_methyl"/>
    <property type="match status" value="1"/>
</dbReference>
<protein>
    <submittedName>
        <fullName evidence="2">Prepilin-type N-terminal cleavage/methylation domain-containing protein</fullName>
    </submittedName>
</protein>
<dbReference type="PANTHER" id="PTHR30093">
    <property type="entry name" value="GENERAL SECRETION PATHWAY PROTEIN G"/>
    <property type="match status" value="1"/>
</dbReference>
<proteinExistence type="predicted"/>
<dbReference type="InterPro" id="IPR045584">
    <property type="entry name" value="Pilin-like"/>
</dbReference>
<name>A0A848AVP4_9BACT</name>
<feature type="transmembrane region" description="Helical" evidence="1">
    <location>
        <begin position="20"/>
        <end position="41"/>
    </location>
</feature>